<name>A0A955LGZ9_UNCKA</name>
<comment type="caution">
    <text evidence="5">The sequence shown here is derived from an EMBL/GenBank/DDBJ whole genome shotgun (WGS) entry which is preliminary data.</text>
</comment>
<dbReference type="GO" id="GO:0006567">
    <property type="term" value="P:L-threonine catabolic process"/>
    <property type="evidence" value="ECO:0007669"/>
    <property type="project" value="TreeGrafter"/>
</dbReference>
<evidence type="ECO:0000259" key="4">
    <source>
        <dbReference type="Pfam" id="PF00291"/>
    </source>
</evidence>
<dbReference type="InterPro" id="IPR036052">
    <property type="entry name" value="TrpB-like_PALP_sf"/>
</dbReference>
<dbReference type="InterPro" id="IPR001926">
    <property type="entry name" value="TrpB-like_PALP"/>
</dbReference>
<dbReference type="PROSITE" id="PS00165">
    <property type="entry name" value="DEHYDRATASE_SER_THR"/>
    <property type="match status" value="1"/>
</dbReference>
<dbReference type="GO" id="GO:0004794">
    <property type="term" value="F:threonine deaminase activity"/>
    <property type="evidence" value="ECO:0007669"/>
    <property type="project" value="TreeGrafter"/>
</dbReference>
<dbReference type="Pfam" id="PF00291">
    <property type="entry name" value="PALP"/>
    <property type="match status" value="1"/>
</dbReference>
<dbReference type="PANTHER" id="PTHR48078">
    <property type="entry name" value="THREONINE DEHYDRATASE, MITOCHONDRIAL-RELATED"/>
    <property type="match status" value="1"/>
</dbReference>
<dbReference type="GO" id="GO:0006565">
    <property type="term" value="P:L-serine catabolic process"/>
    <property type="evidence" value="ECO:0007669"/>
    <property type="project" value="TreeGrafter"/>
</dbReference>
<feature type="domain" description="Tryptophan synthase beta chain-like PALP" evidence="4">
    <location>
        <begin position="11"/>
        <end position="197"/>
    </location>
</feature>
<accession>A0A955LGZ9</accession>
<evidence type="ECO:0000256" key="3">
    <source>
        <dbReference type="ARBA" id="ARBA00023239"/>
    </source>
</evidence>
<evidence type="ECO:0000313" key="6">
    <source>
        <dbReference type="Proteomes" id="UP000701698"/>
    </source>
</evidence>
<proteinExistence type="predicted"/>
<dbReference type="GO" id="GO:0030170">
    <property type="term" value="F:pyridoxal phosphate binding"/>
    <property type="evidence" value="ECO:0007669"/>
    <property type="project" value="InterPro"/>
</dbReference>
<dbReference type="PANTHER" id="PTHR48078:SF6">
    <property type="entry name" value="L-THREONINE DEHYDRATASE CATABOLIC TDCB"/>
    <property type="match status" value="1"/>
</dbReference>
<evidence type="ECO:0000256" key="1">
    <source>
        <dbReference type="ARBA" id="ARBA00001933"/>
    </source>
</evidence>
<gene>
    <name evidence="5" type="ORF">KC571_02825</name>
</gene>
<dbReference type="GO" id="GO:0009097">
    <property type="term" value="P:isoleucine biosynthetic process"/>
    <property type="evidence" value="ECO:0007669"/>
    <property type="project" value="TreeGrafter"/>
</dbReference>
<dbReference type="InterPro" id="IPR000634">
    <property type="entry name" value="Ser/Thr_deHydtase_PyrdxlP-BS"/>
</dbReference>
<dbReference type="Proteomes" id="UP000701698">
    <property type="component" value="Unassembled WGS sequence"/>
</dbReference>
<dbReference type="InterPro" id="IPR050147">
    <property type="entry name" value="Ser/Thr_Dehydratase"/>
</dbReference>
<dbReference type="AlphaFoldDB" id="A0A955LGZ9"/>
<evidence type="ECO:0000313" key="5">
    <source>
        <dbReference type="EMBL" id="MCA9390316.1"/>
    </source>
</evidence>
<dbReference type="GO" id="GO:0003941">
    <property type="term" value="F:L-serine ammonia-lyase activity"/>
    <property type="evidence" value="ECO:0007669"/>
    <property type="project" value="TreeGrafter"/>
</dbReference>
<protein>
    <submittedName>
        <fullName evidence="5">PLP-dependent lyase/thiolase</fullName>
    </submittedName>
</protein>
<sequence length="205" mass="22871">MSHSTLMIERQQIWFKREDLNTTGSIKDRGISHQLNTHLNKNEKSLVISSSGNAAISASYYAKLANAKMYVFIYPDCNPEKKNRLNELGATIMESTQPLTESLEFAERNGFTHIRQATDPEATVGYQELAAEIVDQLGLEKIDINDLALFIPVSSGTAFVGLFEGFSSLIKAKKLEKYPQMHAVQSQAVHPIAGPFDTMFKRKST</sequence>
<dbReference type="EMBL" id="JAGQKX010000066">
    <property type="protein sequence ID" value="MCA9390316.1"/>
    <property type="molecule type" value="Genomic_DNA"/>
</dbReference>
<dbReference type="CDD" id="cd00640">
    <property type="entry name" value="Trp-synth-beta_II"/>
    <property type="match status" value="1"/>
</dbReference>
<organism evidence="5 6">
    <name type="scientific">candidate division WWE3 bacterium</name>
    <dbReference type="NCBI Taxonomy" id="2053526"/>
    <lineage>
        <taxon>Bacteria</taxon>
        <taxon>Katanobacteria</taxon>
    </lineage>
</organism>
<reference evidence="5" key="2">
    <citation type="journal article" date="2021" name="Microbiome">
        <title>Successional dynamics and alternative stable states in a saline activated sludge microbial community over 9 years.</title>
        <authorList>
            <person name="Wang Y."/>
            <person name="Ye J."/>
            <person name="Ju F."/>
            <person name="Liu L."/>
            <person name="Boyd J.A."/>
            <person name="Deng Y."/>
            <person name="Parks D.H."/>
            <person name="Jiang X."/>
            <person name="Yin X."/>
            <person name="Woodcroft B.J."/>
            <person name="Tyson G.W."/>
            <person name="Hugenholtz P."/>
            <person name="Polz M.F."/>
            <person name="Zhang T."/>
        </authorList>
    </citation>
    <scope>NUCLEOTIDE SEQUENCE</scope>
    <source>
        <strain evidence="5">HKST-UBA01</strain>
    </source>
</reference>
<comment type="cofactor">
    <cofactor evidence="1">
        <name>pyridoxal 5'-phosphate</name>
        <dbReference type="ChEBI" id="CHEBI:597326"/>
    </cofactor>
</comment>
<keyword evidence="3 5" id="KW-0456">Lyase</keyword>
<keyword evidence="2" id="KW-0663">Pyridoxal phosphate</keyword>
<dbReference type="Gene3D" id="3.40.50.1100">
    <property type="match status" value="2"/>
</dbReference>
<reference evidence="5" key="1">
    <citation type="submission" date="2020-04" db="EMBL/GenBank/DDBJ databases">
        <authorList>
            <person name="Zhang T."/>
        </authorList>
    </citation>
    <scope>NUCLEOTIDE SEQUENCE</scope>
    <source>
        <strain evidence="5">HKST-UBA01</strain>
    </source>
</reference>
<evidence type="ECO:0000256" key="2">
    <source>
        <dbReference type="ARBA" id="ARBA00022898"/>
    </source>
</evidence>
<dbReference type="SUPFAM" id="SSF53686">
    <property type="entry name" value="Tryptophan synthase beta subunit-like PLP-dependent enzymes"/>
    <property type="match status" value="1"/>
</dbReference>